<proteinExistence type="inferred from homology"/>
<keyword evidence="2 5" id="KW-0378">Hydrolase</keyword>
<comment type="caution">
    <text evidence="7">The sequence shown here is derived from an EMBL/GenBank/DDBJ whole genome shotgun (WGS) entry which is preliminary data.</text>
</comment>
<dbReference type="AlphaFoldDB" id="A0A2G5KB43"/>
<protein>
    <recommendedName>
        <fullName evidence="5">Adenine deaminase</fullName>
        <shortName evidence="5">ADE</shortName>
        <ecNumber evidence="5">3.5.4.2</ecNumber>
    </recommendedName>
    <alternativeName>
        <fullName evidence="5">Adenine aminohydrolase</fullName>
        <shortName evidence="5">AAH</shortName>
    </alternativeName>
</protein>
<feature type="binding site" evidence="5">
    <location>
        <position position="18"/>
    </location>
    <ligand>
        <name>Zn(2+)</name>
        <dbReference type="ChEBI" id="CHEBI:29105"/>
        <note>catalytic</note>
    </ligand>
</feature>
<dbReference type="Proteomes" id="UP000231516">
    <property type="component" value="Unassembled WGS sequence"/>
</dbReference>
<keyword evidence="1 5" id="KW-0479">Metal-binding</keyword>
<feature type="domain" description="Adenosine deaminase" evidence="6">
    <location>
        <begin position="11"/>
        <end position="331"/>
    </location>
</feature>
<keyword evidence="4 5" id="KW-0546">Nucleotide metabolism</keyword>
<feature type="binding site" evidence="5">
    <location>
        <position position="278"/>
    </location>
    <ligand>
        <name>substrate</name>
    </ligand>
</feature>
<dbReference type="GO" id="GO:0005829">
    <property type="term" value="C:cytosol"/>
    <property type="evidence" value="ECO:0007669"/>
    <property type="project" value="TreeGrafter"/>
</dbReference>
<keyword evidence="8" id="KW-1185">Reference proteome</keyword>
<dbReference type="GO" id="GO:0000034">
    <property type="term" value="F:adenine deaminase activity"/>
    <property type="evidence" value="ECO:0007669"/>
    <property type="project" value="UniProtKB-UniRule"/>
</dbReference>
<evidence type="ECO:0000256" key="2">
    <source>
        <dbReference type="ARBA" id="ARBA00022801"/>
    </source>
</evidence>
<evidence type="ECO:0000313" key="7">
    <source>
        <dbReference type="EMBL" id="PIB26100.1"/>
    </source>
</evidence>
<keyword evidence="3 5" id="KW-0862">Zinc</keyword>
<dbReference type="GO" id="GO:0043103">
    <property type="term" value="P:hypoxanthine salvage"/>
    <property type="evidence" value="ECO:0007669"/>
    <property type="project" value="UniProtKB-UniRule"/>
</dbReference>
<evidence type="ECO:0000256" key="3">
    <source>
        <dbReference type="ARBA" id="ARBA00022833"/>
    </source>
</evidence>
<dbReference type="EC" id="3.5.4.2" evidence="5"/>
<evidence type="ECO:0000256" key="4">
    <source>
        <dbReference type="ARBA" id="ARBA00023080"/>
    </source>
</evidence>
<feature type="site" description="Important for catalytic activity" evidence="5">
    <location>
        <position position="220"/>
    </location>
</feature>
<dbReference type="CDD" id="cd01320">
    <property type="entry name" value="ADA"/>
    <property type="match status" value="1"/>
</dbReference>
<dbReference type="Gene3D" id="3.20.20.140">
    <property type="entry name" value="Metal-dependent hydrolases"/>
    <property type="match status" value="1"/>
</dbReference>
<evidence type="ECO:0000259" key="6">
    <source>
        <dbReference type="Pfam" id="PF00962"/>
    </source>
</evidence>
<dbReference type="NCBIfam" id="NF006850">
    <property type="entry name" value="PRK09358.1-6"/>
    <property type="match status" value="1"/>
</dbReference>
<sequence>MTLHSLIDVLPKAELHLHIEGTLEPEMMLALAKRNGVELPYNSVAEVQAAYEFDCLQDFLDVYYQGMSVLINERDFYDLTMAYLEKVHGQGVRHVEIFFDPQAHMERGVAFETVLGGISSALETAGREMDMTSKLIMCFLRHLDEEDAFGALNCACKHKEHIYAVGLDSSEAGRPPELFSRVFAKARAQGFKAVAHAGEEGPAAYIETALDDLKVSRVDHGNRAFENPALVARMAAEQMPLTMCPLSNLRLKGITDLKEHPIKKALNAGLLATVNSDDPSYFGGYVNENYKQVADAVGLTGEDIVTLAKNSFKASFQSPSEKQAYLDKVDTQLRSWQRRQ</sequence>
<gene>
    <name evidence="7" type="ORF">BFP76_14170</name>
</gene>
<dbReference type="SUPFAM" id="SSF51556">
    <property type="entry name" value="Metallo-dependent hydrolases"/>
    <property type="match status" value="1"/>
</dbReference>
<evidence type="ECO:0000256" key="5">
    <source>
        <dbReference type="HAMAP-Rule" id="MF_01962"/>
    </source>
</evidence>
<dbReference type="FunFam" id="3.20.20.140:FF:000039">
    <property type="entry name" value="Adenine deaminase"/>
    <property type="match status" value="1"/>
</dbReference>
<dbReference type="InterPro" id="IPR028892">
    <property type="entry name" value="ADE"/>
</dbReference>
<dbReference type="PANTHER" id="PTHR43114">
    <property type="entry name" value="ADENINE DEAMINASE"/>
    <property type="match status" value="1"/>
</dbReference>
<dbReference type="InterPro" id="IPR032466">
    <property type="entry name" value="Metal_Hydrolase"/>
</dbReference>
<feature type="binding site" evidence="5">
    <location>
        <position position="196"/>
    </location>
    <ligand>
        <name>Zn(2+)</name>
        <dbReference type="ChEBI" id="CHEBI:29105"/>
        <note>catalytic</note>
    </ligand>
</feature>
<comment type="function">
    <text evidence="5">Catalyzes the hydrolytic deamination of adenine to hypoxanthine. Plays an important role in the purine salvage pathway and in nitrogen catabolism.</text>
</comment>
<dbReference type="PANTHER" id="PTHR43114:SF6">
    <property type="entry name" value="ADENINE DEAMINASE"/>
    <property type="match status" value="1"/>
</dbReference>
<accession>A0A2G5KB43</accession>
<evidence type="ECO:0000313" key="8">
    <source>
        <dbReference type="Proteomes" id="UP000231516"/>
    </source>
</evidence>
<dbReference type="RefSeq" id="WP_099591848.1">
    <property type="nucleotide sequence ID" value="NZ_MDGM01000007.1"/>
</dbReference>
<feature type="binding site" evidence="5">
    <location>
        <position position="16"/>
    </location>
    <ligand>
        <name>Zn(2+)</name>
        <dbReference type="ChEBI" id="CHEBI:29105"/>
        <note>catalytic</note>
    </ligand>
</feature>
<organism evidence="7 8">
    <name type="scientific">Paramylibacter kogurei</name>
    <dbReference type="NCBI Taxonomy" id="1889778"/>
    <lineage>
        <taxon>Bacteria</taxon>
        <taxon>Pseudomonadati</taxon>
        <taxon>Pseudomonadota</taxon>
        <taxon>Alphaproteobacteria</taxon>
        <taxon>Rhodobacterales</taxon>
        <taxon>Paracoccaceae</taxon>
        <taxon>Paramylibacter</taxon>
    </lineage>
</organism>
<dbReference type="OrthoDB" id="105475at2"/>
<dbReference type="HAMAP" id="MF_01962">
    <property type="entry name" value="Adenine_deaminase"/>
    <property type="match status" value="1"/>
</dbReference>
<dbReference type="Pfam" id="PF00962">
    <property type="entry name" value="A_deaminase"/>
    <property type="match status" value="1"/>
</dbReference>
<dbReference type="InterPro" id="IPR001365">
    <property type="entry name" value="A_deaminase_dom"/>
</dbReference>
<dbReference type="EMBL" id="MDGM01000007">
    <property type="protein sequence ID" value="PIB26100.1"/>
    <property type="molecule type" value="Genomic_DNA"/>
</dbReference>
<dbReference type="GO" id="GO:0006146">
    <property type="term" value="P:adenine catabolic process"/>
    <property type="evidence" value="ECO:0007669"/>
    <property type="project" value="UniProtKB-UniRule"/>
</dbReference>
<comment type="similarity">
    <text evidence="5">Belongs to the metallo-dependent hydrolases superfamily. Adenosine and AMP deaminases family. Adenine deaminase type 2 subfamily.</text>
</comment>
<dbReference type="GO" id="GO:0009117">
    <property type="term" value="P:nucleotide metabolic process"/>
    <property type="evidence" value="ECO:0007669"/>
    <property type="project" value="UniProtKB-KW"/>
</dbReference>
<comment type="cofactor">
    <cofactor evidence="5">
        <name>Zn(2+)</name>
        <dbReference type="ChEBI" id="CHEBI:29105"/>
    </cofactor>
    <text evidence="5">Binds 1 zinc ion per subunit.</text>
</comment>
<dbReference type="GO" id="GO:0008270">
    <property type="term" value="F:zinc ion binding"/>
    <property type="evidence" value="ECO:0007669"/>
    <property type="project" value="UniProtKB-UniRule"/>
</dbReference>
<evidence type="ECO:0000256" key="1">
    <source>
        <dbReference type="ARBA" id="ARBA00022723"/>
    </source>
</evidence>
<name>A0A2G5KB43_9RHOB</name>
<feature type="binding site" evidence="5">
    <location>
        <position position="277"/>
    </location>
    <ligand>
        <name>Zn(2+)</name>
        <dbReference type="ChEBI" id="CHEBI:29105"/>
        <note>catalytic</note>
    </ligand>
</feature>
<comment type="catalytic activity">
    <reaction evidence="5">
        <text>adenine + H2O + H(+) = hypoxanthine + NH4(+)</text>
        <dbReference type="Rhea" id="RHEA:23688"/>
        <dbReference type="ChEBI" id="CHEBI:15377"/>
        <dbReference type="ChEBI" id="CHEBI:15378"/>
        <dbReference type="ChEBI" id="CHEBI:16708"/>
        <dbReference type="ChEBI" id="CHEBI:17368"/>
        <dbReference type="ChEBI" id="CHEBI:28938"/>
        <dbReference type="EC" id="3.5.4.2"/>
    </reaction>
</comment>
<feature type="active site" description="Proton donor" evidence="5">
    <location>
        <position position="199"/>
    </location>
</feature>
<dbReference type="InterPro" id="IPR006330">
    <property type="entry name" value="Ado/ade_deaminase"/>
</dbReference>
<reference evidence="7 8" key="1">
    <citation type="submission" date="2016-08" db="EMBL/GenBank/DDBJ databases">
        <title>Draft genome of Amylibacter sp. strain 4G11.</title>
        <authorList>
            <person name="Wong S.-K."/>
            <person name="Hamasaki K."/>
            <person name="Yoshizawa S."/>
        </authorList>
    </citation>
    <scope>NUCLEOTIDE SEQUENCE [LARGE SCALE GENOMIC DNA]</scope>
    <source>
        <strain evidence="7 8">4G11</strain>
    </source>
</reference>
<dbReference type="NCBIfam" id="TIGR01430">
    <property type="entry name" value="aden_deam"/>
    <property type="match status" value="1"/>
</dbReference>